<protein>
    <submittedName>
        <fullName evidence="1">Uncharacterized protein</fullName>
    </submittedName>
</protein>
<comment type="caution">
    <text evidence="1">The sequence shown here is derived from an EMBL/GenBank/DDBJ whole genome shotgun (WGS) entry which is preliminary data.</text>
</comment>
<dbReference type="Gene3D" id="3.80.10.10">
    <property type="entry name" value="Ribonuclease Inhibitor"/>
    <property type="match status" value="1"/>
</dbReference>
<evidence type="ECO:0000313" key="1">
    <source>
        <dbReference type="EMBL" id="KAJ9616468.1"/>
    </source>
</evidence>
<dbReference type="SUPFAM" id="SSF52047">
    <property type="entry name" value="RNI-like"/>
    <property type="match status" value="1"/>
</dbReference>
<organism evidence="1 2">
    <name type="scientific">Cladophialophora chaetospira</name>
    <dbReference type="NCBI Taxonomy" id="386627"/>
    <lineage>
        <taxon>Eukaryota</taxon>
        <taxon>Fungi</taxon>
        <taxon>Dikarya</taxon>
        <taxon>Ascomycota</taxon>
        <taxon>Pezizomycotina</taxon>
        <taxon>Eurotiomycetes</taxon>
        <taxon>Chaetothyriomycetidae</taxon>
        <taxon>Chaetothyriales</taxon>
        <taxon>Herpotrichiellaceae</taxon>
        <taxon>Cladophialophora</taxon>
    </lineage>
</organism>
<sequence>MEGSNHDGHHLLDLPGEVLNILVTKLSEEVRWNGAALSSFRQTCKRACRAADFAWCRQLRITHASQWWKLDRIFRANKQCIFHVQALMINSTYLDSIQEGRFLLRSISRFPNLTYLKLDTWSLGDSGQSLEPLLADLNRELWTNGLAELREADLQLGWSFETLWKPYEIVNLMKAPKLKRLALDTVNLVGFRGEDIPERSTALKHLKLSCCATDEKSLSELLSKPLSLRSLHVCSIRRTSNRLPRALGDWNLRQEIDGIRLLVPLVAQIQPGLTSMSVKFVHIVLPQDTTNEELLDYSQLVSLKKLRIAMPLVSEGGMVSENTSFPANAFDNLPVNIECIELESPRSHGAIDLNQLADALSGKPLPGSLSQLHVHTVEEHCRPFNKECQDKDDVLHRGIDRLMRELSIKRLTYTQRHPHSFEELRYDIAVPYEMFRMLTANKKSTAEDSEAFSEDGRPYELEEMTWKNELRCEGEDWPCENEQW</sequence>
<accession>A0AA38XMX9</accession>
<dbReference type="EMBL" id="JAPDRK010000001">
    <property type="protein sequence ID" value="KAJ9616468.1"/>
    <property type="molecule type" value="Genomic_DNA"/>
</dbReference>
<evidence type="ECO:0000313" key="2">
    <source>
        <dbReference type="Proteomes" id="UP001172673"/>
    </source>
</evidence>
<dbReference type="AlphaFoldDB" id="A0AA38XMX9"/>
<keyword evidence="2" id="KW-1185">Reference proteome</keyword>
<name>A0AA38XMX9_9EURO</name>
<gene>
    <name evidence="1" type="ORF">H2200_000187</name>
</gene>
<dbReference type="Proteomes" id="UP001172673">
    <property type="component" value="Unassembled WGS sequence"/>
</dbReference>
<reference evidence="1" key="1">
    <citation type="submission" date="2022-10" db="EMBL/GenBank/DDBJ databases">
        <title>Culturing micro-colonial fungi from biological soil crusts in the Mojave desert and describing Neophaeococcomyces mojavensis, and introducing the new genera and species Taxawa tesnikishii.</title>
        <authorList>
            <person name="Kurbessoian T."/>
            <person name="Stajich J.E."/>
        </authorList>
    </citation>
    <scope>NUCLEOTIDE SEQUENCE</scope>
    <source>
        <strain evidence="1">TK_41</strain>
    </source>
</reference>
<dbReference type="InterPro" id="IPR032675">
    <property type="entry name" value="LRR_dom_sf"/>
</dbReference>
<proteinExistence type="predicted"/>